<accession>A0ABS6SGU5</accession>
<sequence length="334" mass="34403">MIGKYLIGLAALAASLSAEAHDVHEWTLVIHGGAGVLERSQMTAERDAAQRAALTAALEAGRKILREGGTALDAVQAAIIILEDDPGFNAGKGAVFNAAGSIELDAAIMDGRTRDAGAVAGITATKNPIELARAVMEQSPHVMLQSAGADEFSKQVGLEQVPNSYFETDERRQQLEKMRARAKSGESGGVFDVEVKFGTVGAVARDRDGNLAAATSTGGLTGKRFGRVGDTPILGAGTYADNAGCAVSATGAGEFYIRANVAAAICARMRYLKEDVQVAADAVQADMKSLGGSGGVIAVAPDGTPAYSFNTPGMYRGMALSDGTLSTGIYGDEQ</sequence>
<keyword evidence="1" id="KW-0732">Signal</keyword>
<dbReference type="EMBL" id="JAGSPA010000003">
    <property type="protein sequence ID" value="MBV7257141.1"/>
    <property type="molecule type" value="Genomic_DNA"/>
</dbReference>
<dbReference type="CDD" id="cd04701">
    <property type="entry name" value="Asparaginase_2"/>
    <property type="match status" value="1"/>
</dbReference>
<feature type="signal peptide" evidence="1">
    <location>
        <begin position="1"/>
        <end position="20"/>
    </location>
</feature>
<evidence type="ECO:0000313" key="2">
    <source>
        <dbReference type="EMBL" id="MBV7257141.1"/>
    </source>
</evidence>
<proteinExistence type="predicted"/>
<feature type="chain" id="PRO_5047058122" evidence="1">
    <location>
        <begin position="21"/>
        <end position="334"/>
    </location>
</feature>
<reference evidence="2 3" key="1">
    <citation type="submission" date="2021-04" db="EMBL/GenBank/DDBJ databases">
        <authorList>
            <person name="Pira H."/>
            <person name="Risdian C."/>
            <person name="Wink J."/>
        </authorList>
    </citation>
    <scope>NUCLEOTIDE SEQUENCE [LARGE SCALE GENOMIC DNA]</scope>
    <source>
        <strain evidence="2 3">WHA3</strain>
    </source>
</reference>
<dbReference type="Proteomes" id="UP000722336">
    <property type="component" value="Unassembled WGS sequence"/>
</dbReference>
<gene>
    <name evidence="2" type="ORF">KCG44_10145</name>
</gene>
<organism evidence="2 3">
    <name type="scientific">Pacificimonas pallii</name>
    <dbReference type="NCBI Taxonomy" id="2827236"/>
    <lineage>
        <taxon>Bacteria</taxon>
        <taxon>Pseudomonadati</taxon>
        <taxon>Pseudomonadota</taxon>
        <taxon>Alphaproteobacteria</taxon>
        <taxon>Sphingomonadales</taxon>
        <taxon>Sphingosinicellaceae</taxon>
        <taxon>Pacificimonas</taxon>
    </lineage>
</organism>
<dbReference type="RefSeq" id="WP_218445970.1">
    <property type="nucleotide sequence ID" value="NZ_JAGSPA010000003.1"/>
</dbReference>
<dbReference type="Pfam" id="PF01112">
    <property type="entry name" value="Asparaginase_2"/>
    <property type="match status" value="1"/>
</dbReference>
<dbReference type="InterPro" id="IPR000246">
    <property type="entry name" value="Peptidase_T2"/>
</dbReference>
<name>A0ABS6SGU5_9SPHN</name>
<dbReference type="PANTHER" id="PTHR10188:SF6">
    <property type="entry name" value="N(4)-(BETA-N-ACETYLGLUCOSAMINYL)-L-ASPARAGINASE"/>
    <property type="match status" value="1"/>
</dbReference>
<protein>
    <submittedName>
        <fullName evidence="2">Isoaspartyl peptidase/L-asparaginase</fullName>
    </submittedName>
</protein>
<keyword evidence="3" id="KW-1185">Reference proteome</keyword>
<comment type="caution">
    <text evidence="2">The sequence shown here is derived from an EMBL/GenBank/DDBJ whole genome shotgun (WGS) entry which is preliminary data.</text>
</comment>
<evidence type="ECO:0000313" key="3">
    <source>
        <dbReference type="Proteomes" id="UP000722336"/>
    </source>
</evidence>
<evidence type="ECO:0000256" key="1">
    <source>
        <dbReference type="SAM" id="SignalP"/>
    </source>
</evidence>
<dbReference type="PANTHER" id="PTHR10188">
    <property type="entry name" value="L-ASPARAGINASE"/>
    <property type="match status" value="1"/>
</dbReference>